<accession>A0ABP6T8F3</accession>
<evidence type="ECO:0000256" key="1">
    <source>
        <dbReference type="ARBA" id="ARBA00023125"/>
    </source>
</evidence>
<dbReference type="SMART" id="SM00422">
    <property type="entry name" value="HTH_MERR"/>
    <property type="match status" value="1"/>
</dbReference>
<dbReference type="SUPFAM" id="SSF55136">
    <property type="entry name" value="Probable bacterial effector-binding domain"/>
    <property type="match status" value="1"/>
</dbReference>
<comment type="caution">
    <text evidence="3">The sequence shown here is derived from an EMBL/GenBank/DDBJ whole genome shotgun (WGS) entry which is preliminary data.</text>
</comment>
<dbReference type="InterPro" id="IPR010499">
    <property type="entry name" value="AraC_E-bd"/>
</dbReference>
<evidence type="ECO:0000313" key="4">
    <source>
        <dbReference type="Proteomes" id="UP001501676"/>
    </source>
</evidence>
<dbReference type="Pfam" id="PF13411">
    <property type="entry name" value="MerR_1"/>
    <property type="match status" value="1"/>
</dbReference>
<dbReference type="Pfam" id="PF06445">
    <property type="entry name" value="GyrI-like"/>
    <property type="match status" value="1"/>
</dbReference>
<dbReference type="InterPro" id="IPR000551">
    <property type="entry name" value="MerR-type_HTH_dom"/>
</dbReference>
<dbReference type="Gene3D" id="1.10.1660.10">
    <property type="match status" value="1"/>
</dbReference>
<keyword evidence="1" id="KW-0238">DNA-binding</keyword>
<dbReference type="CDD" id="cd01107">
    <property type="entry name" value="HTH_BmrR"/>
    <property type="match status" value="1"/>
</dbReference>
<organism evidence="3 4">
    <name type="scientific">Cryptosporangium minutisporangium</name>
    <dbReference type="NCBI Taxonomy" id="113569"/>
    <lineage>
        <taxon>Bacteria</taxon>
        <taxon>Bacillati</taxon>
        <taxon>Actinomycetota</taxon>
        <taxon>Actinomycetes</taxon>
        <taxon>Cryptosporangiales</taxon>
        <taxon>Cryptosporangiaceae</taxon>
        <taxon>Cryptosporangium</taxon>
    </lineage>
</organism>
<dbReference type="RefSeq" id="WP_345731954.1">
    <property type="nucleotide sequence ID" value="NZ_BAAAYN010000044.1"/>
</dbReference>
<dbReference type="InterPro" id="IPR029442">
    <property type="entry name" value="GyrI-like"/>
</dbReference>
<dbReference type="Gene3D" id="3.20.80.10">
    <property type="entry name" value="Regulatory factor, effector binding domain"/>
    <property type="match status" value="1"/>
</dbReference>
<sequence length="272" mass="29703">MFSIGDFATLGRVSVRMLRHYDTLGLLVPERAPSGYRYYRAEQLHALNRITALKGLGFSLAQVKTILHDDVGVDELRGMLRMRRAELDAQMAADQARLRAVEVRLRLIESEGRMSVDEIVVKPVAPVRVAALQTTVSSYDSGEIGPAIQPLYQELCAHLDAAGIVPIGAGVSFFDGTGEDGQPIRISAGMQVGAAPDPSYGFEIVDLPAIPAAATLVHRGAMDTVDASYQALAAWISDHGYRMLGHSREVYLEFSEDHDKWVNEIQIAVEKA</sequence>
<evidence type="ECO:0000259" key="2">
    <source>
        <dbReference type="PROSITE" id="PS50937"/>
    </source>
</evidence>
<name>A0ABP6T8F3_9ACTN</name>
<feature type="domain" description="HTH merR-type" evidence="2">
    <location>
        <begin position="1"/>
        <end position="69"/>
    </location>
</feature>
<keyword evidence="4" id="KW-1185">Reference proteome</keyword>
<protein>
    <submittedName>
        <fullName evidence="3">MerR family transcriptional regulator</fullName>
    </submittedName>
</protein>
<dbReference type="InterPro" id="IPR047057">
    <property type="entry name" value="MerR_fam"/>
</dbReference>
<proteinExistence type="predicted"/>
<dbReference type="SUPFAM" id="SSF46955">
    <property type="entry name" value="Putative DNA-binding domain"/>
    <property type="match status" value="1"/>
</dbReference>
<dbReference type="EMBL" id="BAAAYN010000044">
    <property type="protein sequence ID" value="GAA3394423.1"/>
    <property type="molecule type" value="Genomic_DNA"/>
</dbReference>
<dbReference type="Proteomes" id="UP001501676">
    <property type="component" value="Unassembled WGS sequence"/>
</dbReference>
<dbReference type="SMART" id="SM00871">
    <property type="entry name" value="AraC_E_bind"/>
    <property type="match status" value="1"/>
</dbReference>
<dbReference type="PROSITE" id="PS50937">
    <property type="entry name" value="HTH_MERR_2"/>
    <property type="match status" value="1"/>
</dbReference>
<dbReference type="PANTHER" id="PTHR30204">
    <property type="entry name" value="REDOX-CYCLING DRUG-SENSING TRANSCRIPTIONAL ACTIVATOR SOXR"/>
    <property type="match status" value="1"/>
</dbReference>
<dbReference type="InterPro" id="IPR011256">
    <property type="entry name" value="Reg_factor_effector_dom_sf"/>
</dbReference>
<dbReference type="PANTHER" id="PTHR30204:SF97">
    <property type="entry name" value="MERR FAMILY REGULATORY PROTEIN"/>
    <property type="match status" value="1"/>
</dbReference>
<gene>
    <name evidence="3" type="ORF">GCM10020369_63790</name>
</gene>
<dbReference type="InterPro" id="IPR009061">
    <property type="entry name" value="DNA-bd_dom_put_sf"/>
</dbReference>
<reference evidence="4" key="1">
    <citation type="journal article" date="2019" name="Int. J. Syst. Evol. Microbiol.">
        <title>The Global Catalogue of Microorganisms (GCM) 10K type strain sequencing project: providing services to taxonomists for standard genome sequencing and annotation.</title>
        <authorList>
            <consortium name="The Broad Institute Genomics Platform"/>
            <consortium name="The Broad Institute Genome Sequencing Center for Infectious Disease"/>
            <person name="Wu L."/>
            <person name="Ma J."/>
        </authorList>
    </citation>
    <scope>NUCLEOTIDE SEQUENCE [LARGE SCALE GENOMIC DNA]</scope>
    <source>
        <strain evidence="4">JCM 9458</strain>
    </source>
</reference>
<evidence type="ECO:0000313" key="3">
    <source>
        <dbReference type="EMBL" id="GAA3394423.1"/>
    </source>
</evidence>